<reference evidence="5 6" key="1">
    <citation type="submission" date="2019-03" db="EMBL/GenBank/DDBJ databases">
        <title>Genomic Encyclopedia of Type Strains, Phase IV (KMG-IV): sequencing the most valuable type-strain genomes for metagenomic binning, comparative biology and taxonomic classification.</title>
        <authorList>
            <person name="Goeker M."/>
        </authorList>
    </citation>
    <scope>NUCLEOTIDE SEQUENCE [LARGE SCALE GENOMIC DNA]</scope>
    <source>
        <strain evidence="5 6">DSM 16998</strain>
    </source>
</reference>
<dbReference type="EMBL" id="SNXS01000004">
    <property type="protein sequence ID" value="TDP64193.1"/>
    <property type="molecule type" value="Genomic_DNA"/>
</dbReference>
<protein>
    <submittedName>
        <fullName evidence="5">ArsR family transcriptional regulator</fullName>
    </submittedName>
</protein>
<proteinExistence type="predicted"/>
<dbReference type="PROSITE" id="PS50987">
    <property type="entry name" value="HTH_ARSR_2"/>
    <property type="match status" value="1"/>
</dbReference>
<dbReference type="PANTHER" id="PTHR43132">
    <property type="entry name" value="ARSENICAL RESISTANCE OPERON REPRESSOR ARSR-RELATED"/>
    <property type="match status" value="1"/>
</dbReference>
<dbReference type="InterPro" id="IPR011991">
    <property type="entry name" value="ArsR-like_HTH"/>
</dbReference>
<dbReference type="Gene3D" id="1.10.10.10">
    <property type="entry name" value="Winged helix-like DNA-binding domain superfamily/Winged helix DNA-binding domain"/>
    <property type="match status" value="1"/>
</dbReference>
<accession>A0A4R6QLB0</accession>
<comment type="caution">
    <text evidence="5">The sequence shown here is derived from an EMBL/GenBank/DDBJ whole genome shotgun (WGS) entry which is preliminary data.</text>
</comment>
<organism evidence="5 6">
    <name type="scientific">Roseateles toxinivorans</name>
    <dbReference type="NCBI Taxonomy" id="270368"/>
    <lineage>
        <taxon>Bacteria</taxon>
        <taxon>Pseudomonadati</taxon>
        <taxon>Pseudomonadota</taxon>
        <taxon>Betaproteobacteria</taxon>
        <taxon>Burkholderiales</taxon>
        <taxon>Sphaerotilaceae</taxon>
        <taxon>Roseateles</taxon>
    </lineage>
</organism>
<dbReference type="SMART" id="SM00418">
    <property type="entry name" value="HTH_ARSR"/>
    <property type="match status" value="1"/>
</dbReference>
<dbReference type="InParanoid" id="A0A4R6QLB0"/>
<dbReference type="NCBIfam" id="NF033788">
    <property type="entry name" value="HTH_metalloreg"/>
    <property type="match status" value="1"/>
</dbReference>
<dbReference type="Pfam" id="PF01022">
    <property type="entry name" value="HTH_5"/>
    <property type="match status" value="1"/>
</dbReference>
<dbReference type="InterPro" id="IPR001845">
    <property type="entry name" value="HTH_ArsR_DNA-bd_dom"/>
</dbReference>
<evidence type="ECO:0000256" key="2">
    <source>
        <dbReference type="ARBA" id="ARBA00023125"/>
    </source>
</evidence>
<evidence type="ECO:0000259" key="4">
    <source>
        <dbReference type="PROSITE" id="PS50987"/>
    </source>
</evidence>
<dbReference type="InterPro" id="IPR051011">
    <property type="entry name" value="Metal_resp_trans_reg"/>
</dbReference>
<dbReference type="Proteomes" id="UP000295361">
    <property type="component" value="Unassembled WGS sequence"/>
</dbReference>
<sequence length="126" mass="13894">MPELTKPAASSMMEALPEPALLQVAGYFQALSEPTRLRILNLLRERERNVGDLATLCGYSAANVSRHLSQLQQHGLVERESRGTSVYYRIADPAVYALCDLVCGQLARQAEREASMRAAFLPKTSS</sequence>
<evidence type="ECO:0000313" key="5">
    <source>
        <dbReference type="EMBL" id="TDP64193.1"/>
    </source>
</evidence>
<dbReference type="GO" id="GO:0003677">
    <property type="term" value="F:DNA binding"/>
    <property type="evidence" value="ECO:0007669"/>
    <property type="project" value="UniProtKB-KW"/>
</dbReference>
<feature type="domain" description="HTH arsR-type" evidence="4">
    <location>
        <begin position="16"/>
        <end position="110"/>
    </location>
</feature>
<keyword evidence="6" id="KW-1185">Reference proteome</keyword>
<keyword evidence="1" id="KW-0805">Transcription regulation</keyword>
<evidence type="ECO:0000256" key="1">
    <source>
        <dbReference type="ARBA" id="ARBA00023015"/>
    </source>
</evidence>
<name>A0A4R6QLB0_9BURK</name>
<dbReference type="AlphaFoldDB" id="A0A4R6QLB0"/>
<dbReference type="CDD" id="cd00090">
    <property type="entry name" value="HTH_ARSR"/>
    <property type="match status" value="1"/>
</dbReference>
<dbReference type="PRINTS" id="PR00778">
    <property type="entry name" value="HTHARSR"/>
</dbReference>
<evidence type="ECO:0000313" key="6">
    <source>
        <dbReference type="Proteomes" id="UP000295361"/>
    </source>
</evidence>
<dbReference type="PANTHER" id="PTHR43132:SF9">
    <property type="entry name" value="ARSR FAMILY TRANSCRIPTIONAL REGULATORY PROTEIN"/>
    <property type="match status" value="1"/>
</dbReference>
<keyword evidence="3" id="KW-0804">Transcription</keyword>
<gene>
    <name evidence="5" type="ORF">DES47_104482</name>
</gene>
<keyword evidence="2" id="KW-0238">DNA-binding</keyword>
<dbReference type="InterPro" id="IPR036390">
    <property type="entry name" value="WH_DNA-bd_sf"/>
</dbReference>
<dbReference type="GO" id="GO:0003700">
    <property type="term" value="F:DNA-binding transcription factor activity"/>
    <property type="evidence" value="ECO:0007669"/>
    <property type="project" value="InterPro"/>
</dbReference>
<evidence type="ECO:0000256" key="3">
    <source>
        <dbReference type="ARBA" id="ARBA00023163"/>
    </source>
</evidence>
<dbReference type="InterPro" id="IPR036388">
    <property type="entry name" value="WH-like_DNA-bd_sf"/>
</dbReference>
<dbReference type="SUPFAM" id="SSF46785">
    <property type="entry name" value="Winged helix' DNA-binding domain"/>
    <property type="match status" value="1"/>
</dbReference>